<dbReference type="InterPro" id="IPR033753">
    <property type="entry name" value="GCV_H/Fam206"/>
</dbReference>
<dbReference type="Proteomes" id="UP000092952">
    <property type="component" value="Chromosome"/>
</dbReference>
<proteinExistence type="inferred from homology"/>
<organism evidence="6 7">
    <name type="scientific">Immundisolibacter cernigliae</name>
    <dbReference type="NCBI Taxonomy" id="1810504"/>
    <lineage>
        <taxon>Bacteria</taxon>
        <taxon>Pseudomonadati</taxon>
        <taxon>Pseudomonadota</taxon>
        <taxon>Gammaproteobacteria</taxon>
        <taxon>Immundisolibacterales</taxon>
        <taxon>Immundisolibacteraceae</taxon>
        <taxon>Immundisolibacter</taxon>
    </lineage>
</organism>
<feature type="domain" description="Lipoyl-binding" evidence="5">
    <location>
        <begin position="24"/>
        <end position="106"/>
    </location>
</feature>
<dbReference type="InterPro" id="IPR000089">
    <property type="entry name" value="Biotin_lipoyl"/>
</dbReference>
<evidence type="ECO:0000313" key="7">
    <source>
        <dbReference type="Proteomes" id="UP000092952"/>
    </source>
</evidence>
<protein>
    <recommendedName>
        <fullName evidence="3">Glycine cleavage system H protein</fullName>
    </recommendedName>
</protein>
<dbReference type="PANTHER" id="PTHR11715:SF3">
    <property type="entry name" value="GLYCINE CLEAVAGE SYSTEM H PROTEIN-RELATED"/>
    <property type="match status" value="1"/>
</dbReference>
<evidence type="ECO:0000256" key="2">
    <source>
        <dbReference type="ARBA" id="ARBA00022823"/>
    </source>
</evidence>
<evidence type="ECO:0000313" key="6">
    <source>
        <dbReference type="EMBL" id="ANX04842.1"/>
    </source>
</evidence>
<dbReference type="InterPro" id="IPR002930">
    <property type="entry name" value="GCV_H"/>
</dbReference>
<dbReference type="PANTHER" id="PTHR11715">
    <property type="entry name" value="GLYCINE CLEAVAGE SYSTEM H PROTEIN"/>
    <property type="match status" value="1"/>
</dbReference>
<dbReference type="EMBL" id="CP014671">
    <property type="protein sequence ID" value="ANX04842.1"/>
    <property type="molecule type" value="Genomic_DNA"/>
</dbReference>
<dbReference type="OrthoDB" id="9796712at2"/>
<evidence type="ECO:0000259" key="5">
    <source>
        <dbReference type="PROSITE" id="PS50968"/>
    </source>
</evidence>
<dbReference type="STRING" id="1810504.PG2T_12145"/>
<dbReference type="RefSeq" id="WP_068805860.1">
    <property type="nucleotide sequence ID" value="NZ_CP014671.1"/>
</dbReference>
<reference evidence="7" key="1">
    <citation type="submission" date="2016-03" db="EMBL/GenBank/DDBJ databases">
        <title>Complete genome sequence of Solimmundus cernigliae, representing a novel lineage of polycyclic aromatic hydrocarbon degraders within the Gammaproteobacteria.</title>
        <authorList>
            <person name="Singleton D.R."/>
            <person name="Dickey A.N."/>
            <person name="Scholl E.H."/>
            <person name="Wright F.A."/>
            <person name="Aitken M.D."/>
        </authorList>
    </citation>
    <scope>NUCLEOTIDE SEQUENCE [LARGE SCALE GENOMIC DNA]</scope>
    <source>
        <strain evidence="7">TR3.2</strain>
    </source>
</reference>
<dbReference type="GO" id="GO:0005960">
    <property type="term" value="C:glycine cleavage complex"/>
    <property type="evidence" value="ECO:0007669"/>
    <property type="project" value="InterPro"/>
</dbReference>
<dbReference type="FunCoup" id="A0A1B1YVP5">
    <property type="interactions" value="548"/>
</dbReference>
<dbReference type="InterPro" id="IPR003016">
    <property type="entry name" value="2-oxoA_DH_lipoyl-BS"/>
</dbReference>
<comment type="subunit">
    <text evidence="3">The glycine cleavage system is composed of four proteins: P, T, L and H.</text>
</comment>
<feature type="modified residue" description="N6-lipoyllysine" evidence="3 4">
    <location>
        <position position="65"/>
    </location>
</feature>
<dbReference type="Gene3D" id="2.40.50.100">
    <property type="match status" value="1"/>
</dbReference>
<evidence type="ECO:0000256" key="4">
    <source>
        <dbReference type="PIRSR" id="PIRSR617453-50"/>
    </source>
</evidence>
<dbReference type="InterPro" id="IPR011053">
    <property type="entry name" value="Single_hybrid_motif"/>
</dbReference>
<gene>
    <name evidence="3" type="primary">gcvH</name>
    <name evidence="6" type="ORF">PG2T_12145</name>
</gene>
<evidence type="ECO:0000256" key="1">
    <source>
        <dbReference type="ARBA" id="ARBA00009249"/>
    </source>
</evidence>
<accession>A0A1B1YVP5</accession>
<dbReference type="NCBIfam" id="TIGR00527">
    <property type="entry name" value="gcvH"/>
    <property type="match status" value="1"/>
</dbReference>
<dbReference type="CDD" id="cd06848">
    <property type="entry name" value="GCS_H"/>
    <property type="match status" value="1"/>
</dbReference>
<dbReference type="InParanoid" id="A0A1B1YVP5"/>
<dbReference type="PROSITE" id="PS50968">
    <property type="entry name" value="BIOTINYL_LIPOYL"/>
    <property type="match status" value="1"/>
</dbReference>
<dbReference type="GO" id="GO:0005829">
    <property type="term" value="C:cytosol"/>
    <property type="evidence" value="ECO:0007669"/>
    <property type="project" value="TreeGrafter"/>
</dbReference>
<dbReference type="GO" id="GO:0009249">
    <property type="term" value="P:protein lipoylation"/>
    <property type="evidence" value="ECO:0007669"/>
    <property type="project" value="TreeGrafter"/>
</dbReference>
<sequence length="126" mass="13243">MSQVPDTLRYTQTHEWLRQEADGSITVGITDHAQAQLGDLVYVELPAVGKALTAGDACAVVESVKAAADVYAPLTGTVLAFNDALASAPELVNQDPYGEGWLLRVSGDLPPDTLDAAAYRALTESA</sequence>
<evidence type="ECO:0000256" key="3">
    <source>
        <dbReference type="HAMAP-Rule" id="MF_00272"/>
    </source>
</evidence>
<keyword evidence="2 3" id="KW-0450">Lipoyl</keyword>
<dbReference type="NCBIfam" id="NF002270">
    <property type="entry name" value="PRK01202.1"/>
    <property type="match status" value="1"/>
</dbReference>
<dbReference type="KEGG" id="gbi:PG2T_12145"/>
<dbReference type="SUPFAM" id="SSF51230">
    <property type="entry name" value="Single hybrid motif"/>
    <property type="match status" value="1"/>
</dbReference>
<dbReference type="Pfam" id="PF01597">
    <property type="entry name" value="GCV_H"/>
    <property type="match status" value="1"/>
</dbReference>
<dbReference type="InterPro" id="IPR017453">
    <property type="entry name" value="GCV_H_sub"/>
</dbReference>
<keyword evidence="7" id="KW-1185">Reference proteome</keyword>
<dbReference type="PROSITE" id="PS00189">
    <property type="entry name" value="LIPOYL"/>
    <property type="match status" value="1"/>
</dbReference>
<comment type="cofactor">
    <cofactor evidence="3">
        <name>(R)-lipoate</name>
        <dbReference type="ChEBI" id="CHEBI:83088"/>
    </cofactor>
    <text evidence="3">Binds 1 lipoyl cofactor covalently.</text>
</comment>
<dbReference type="AlphaFoldDB" id="A0A1B1YVP5"/>
<name>A0A1B1YVP5_9GAMM</name>
<dbReference type="HAMAP" id="MF_00272">
    <property type="entry name" value="GcvH"/>
    <property type="match status" value="1"/>
</dbReference>
<dbReference type="GO" id="GO:0019464">
    <property type="term" value="P:glycine decarboxylation via glycine cleavage system"/>
    <property type="evidence" value="ECO:0007669"/>
    <property type="project" value="UniProtKB-UniRule"/>
</dbReference>
<comment type="function">
    <text evidence="3">The glycine cleavage system catalyzes the degradation of glycine. The H protein shuttles the methylamine group of glycine from the P protein to the T protein.</text>
</comment>
<comment type="similarity">
    <text evidence="1 3">Belongs to the GcvH family.</text>
</comment>